<evidence type="ECO:0000256" key="4">
    <source>
        <dbReference type="ARBA" id="ARBA00022989"/>
    </source>
</evidence>
<dbReference type="PANTHER" id="PTHR11003:SF291">
    <property type="entry name" value="IP11374P"/>
    <property type="match status" value="1"/>
</dbReference>
<dbReference type="AlphaFoldDB" id="A0A1Y3AZL2"/>
<protein>
    <submittedName>
        <fullName evidence="11">Two pore potassium channel protein sup-9-like protein</fullName>
    </submittedName>
</protein>
<keyword evidence="5" id="KW-0406">Ion transport</keyword>
<comment type="subcellular location">
    <subcellularLocation>
        <location evidence="1">Membrane</location>
        <topology evidence="1">Multi-pass membrane protein</topology>
    </subcellularLocation>
</comment>
<accession>A0A1Y3AZL2</accession>
<dbReference type="GO" id="GO:0005886">
    <property type="term" value="C:plasma membrane"/>
    <property type="evidence" value="ECO:0007669"/>
    <property type="project" value="TreeGrafter"/>
</dbReference>
<feature type="transmembrane region" description="Helical" evidence="9">
    <location>
        <begin position="50"/>
        <end position="77"/>
    </location>
</feature>
<dbReference type="Pfam" id="PF07885">
    <property type="entry name" value="Ion_trans_2"/>
    <property type="match status" value="1"/>
</dbReference>
<proteinExistence type="predicted"/>
<feature type="transmembrane region" description="Helical" evidence="9">
    <location>
        <begin position="19"/>
        <end position="38"/>
    </location>
</feature>
<reference evidence="11 12" key="1">
    <citation type="submission" date="2017-03" db="EMBL/GenBank/DDBJ databases">
        <title>Genome Survey of Euroglyphus maynei.</title>
        <authorList>
            <person name="Arlian L.G."/>
            <person name="Morgan M.S."/>
            <person name="Rider S.D."/>
        </authorList>
    </citation>
    <scope>NUCLEOTIDE SEQUENCE [LARGE SCALE GENOMIC DNA]</scope>
    <source>
        <strain evidence="11">Arlian Lab</strain>
        <tissue evidence="11">Whole body</tissue>
    </source>
</reference>
<dbReference type="EMBL" id="MUJZ01049252">
    <property type="protein sequence ID" value="OTF73970.1"/>
    <property type="molecule type" value="Genomic_DNA"/>
</dbReference>
<feature type="non-terminal residue" evidence="11">
    <location>
        <position position="330"/>
    </location>
</feature>
<feature type="compositionally biased region" description="Polar residues" evidence="8">
    <location>
        <begin position="273"/>
        <end position="282"/>
    </location>
</feature>
<evidence type="ECO:0000256" key="7">
    <source>
        <dbReference type="ARBA" id="ARBA00023303"/>
    </source>
</evidence>
<evidence type="ECO:0000256" key="8">
    <source>
        <dbReference type="SAM" id="MobiDB-lite"/>
    </source>
</evidence>
<evidence type="ECO:0000256" key="1">
    <source>
        <dbReference type="ARBA" id="ARBA00004141"/>
    </source>
</evidence>
<dbReference type="Gene3D" id="1.10.287.70">
    <property type="match status" value="1"/>
</dbReference>
<keyword evidence="3 9" id="KW-0812">Transmembrane</keyword>
<feature type="region of interest" description="Disordered" evidence="8">
    <location>
        <begin position="263"/>
        <end position="330"/>
    </location>
</feature>
<dbReference type="GO" id="GO:0022841">
    <property type="term" value="F:potassium ion leak channel activity"/>
    <property type="evidence" value="ECO:0007669"/>
    <property type="project" value="TreeGrafter"/>
</dbReference>
<dbReference type="PANTHER" id="PTHR11003">
    <property type="entry name" value="POTASSIUM CHANNEL, SUBFAMILY K"/>
    <property type="match status" value="1"/>
</dbReference>
<evidence type="ECO:0000256" key="2">
    <source>
        <dbReference type="ARBA" id="ARBA00022448"/>
    </source>
</evidence>
<gene>
    <name evidence="11" type="ORF">BLA29_005676</name>
</gene>
<evidence type="ECO:0000256" key="6">
    <source>
        <dbReference type="ARBA" id="ARBA00023136"/>
    </source>
</evidence>
<feature type="compositionally biased region" description="Polar residues" evidence="8">
    <location>
        <begin position="318"/>
        <end position="330"/>
    </location>
</feature>
<evidence type="ECO:0000256" key="3">
    <source>
        <dbReference type="ARBA" id="ARBA00022692"/>
    </source>
</evidence>
<evidence type="ECO:0000259" key="10">
    <source>
        <dbReference type="Pfam" id="PF07885"/>
    </source>
</evidence>
<keyword evidence="4 9" id="KW-1133">Transmembrane helix</keyword>
<dbReference type="Proteomes" id="UP000194236">
    <property type="component" value="Unassembled WGS sequence"/>
</dbReference>
<name>A0A1Y3AZL2_EURMA</name>
<evidence type="ECO:0000256" key="5">
    <source>
        <dbReference type="ARBA" id="ARBA00023065"/>
    </source>
</evidence>
<keyword evidence="12" id="KW-1185">Reference proteome</keyword>
<sequence>MTTGAAMFSAFEQWNYFDAFYYCFITLTTIGFGDYVALQKDRALQHRPEYVAFSLVFILFGLSVVSAAINLLVLRFLTLNTEDERRDEAEAATAAQSAVRLEGDVITANGSILGSEEQLQKRDGEKYTGAGLNDENISVCSCTCYGNSSTRYWNASTSRSYLDDNNPAKPLKTPSSSPRVRMVRYYYNGDSLLGMDIKAFGDNYDGYEKIGKKRRKERLKSDIFGSGQGHHRSLLSRLTNKFGHHHQPSSSNVRRRSISFAAASTASNRRSNDQSVAQQHEQGSLIRKRNNNHNQTFESTTSSTNHNDNNKELYSLKDFSSTVMMQRPTT</sequence>
<dbReference type="InterPro" id="IPR013099">
    <property type="entry name" value="K_chnl_dom"/>
</dbReference>
<evidence type="ECO:0000313" key="12">
    <source>
        <dbReference type="Proteomes" id="UP000194236"/>
    </source>
</evidence>
<dbReference type="SUPFAM" id="SSF81324">
    <property type="entry name" value="Voltage-gated potassium channels"/>
    <property type="match status" value="1"/>
</dbReference>
<evidence type="ECO:0000313" key="11">
    <source>
        <dbReference type="EMBL" id="OTF73970.1"/>
    </source>
</evidence>
<evidence type="ECO:0000256" key="9">
    <source>
        <dbReference type="SAM" id="Phobius"/>
    </source>
</evidence>
<dbReference type="GO" id="GO:0030322">
    <property type="term" value="P:stabilization of membrane potential"/>
    <property type="evidence" value="ECO:0007669"/>
    <property type="project" value="TreeGrafter"/>
</dbReference>
<feature type="domain" description="Potassium channel" evidence="10">
    <location>
        <begin position="3"/>
        <end position="73"/>
    </location>
</feature>
<keyword evidence="7 11" id="KW-0407">Ion channel</keyword>
<dbReference type="GO" id="GO:0015271">
    <property type="term" value="F:outward rectifier potassium channel activity"/>
    <property type="evidence" value="ECO:0007669"/>
    <property type="project" value="TreeGrafter"/>
</dbReference>
<comment type="caution">
    <text evidence="11">The sequence shown here is derived from an EMBL/GenBank/DDBJ whole genome shotgun (WGS) entry which is preliminary data.</text>
</comment>
<organism evidence="11 12">
    <name type="scientific">Euroglyphus maynei</name>
    <name type="common">Mayne's house dust mite</name>
    <dbReference type="NCBI Taxonomy" id="6958"/>
    <lineage>
        <taxon>Eukaryota</taxon>
        <taxon>Metazoa</taxon>
        <taxon>Ecdysozoa</taxon>
        <taxon>Arthropoda</taxon>
        <taxon>Chelicerata</taxon>
        <taxon>Arachnida</taxon>
        <taxon>Acari</taxon>
        <taxon>Acariformes</taxon>
        <taxon>Sarcoptiformes</taxon>
        <taxon>Astigmata</taxon>
        <taxon>Psoroptidia</taxon>
        <taxon>Analgoidea</taxon>
        <taxon>Pyroglyphidae</taxon>
        <taxon>Pyroglyphinae</taxon>
        <taxon>Euroglyphus</taxon>
    </lineage>
</organism>
<keyword evidence="6 9" id="KW-0472">Membrane</keyword>
<dbReference type="InterPro" id="IPR003280">
    <property type="entry name" value="2pore_dom_K_chnl"/>
</dbReference>
<keyword evidence="2" id="KW-0813">Transport</keyword>
<dbReference type="OrthoDB" id="297496at2759"/>